<evidence type="ECO:0000259" key="8">
    <source>
        <dbReference type="PROSITE" id="PS50928"/>
    </source>
</evidence>
<reference evidence="10" key="1">
    <citation type="submission" date="2023-07" db="EMBL/GenBank/DDBJ databases">
        <title>Conexibacter stalactiti sp. nov., isolated from stalactites in a lava cave and emended description of the genus Conexibacter.</title>
        <authorList>
            <person name="Lee S.D."/>
        </authorList>
    </citation>
    <scope>NUCLEOTIDE SEQUENCE [LARGE SCALE GENOMIC DNA]</scope>
    <source>
        <strain evidence="10">KCTC 39840</strain>
    </source>
</reference>
<name>A0ABU4HNE0_9ACTN</name>
<evidence type="ECO:0000256" key="4">
    <source>
        <dbReference type="ARBA" id="ARBA00022692"/>
    </source>
</evidence>
<comment type="subcellular location">
    <subcellularLocation>
        <location evidence="1 7">Cell membrane</location>
        <topology evidence="1 7">Multi-pass membrane protein</topology>
    </subcellularLocation>
</comment>
<dbReference type="CDD" id="cd06261">
    <property type="entry name" value="TM_PBP2"/>
    <property type="match status" value="1"/>
</dbReference>
<dbReference type="RefSeq" id="WP_318597154.1">
    <property type="nucleotide sequence ID" value="NZ_JAWSTH010000023.1"/>
</dbReference>
<accession>A0ABU4HNE0</accession>
<dbReference type="Gene3D" id="1.10.3720.10">
    <property type="entry name" value="MetI-like"/>
    <property type="match status" value="1"/>
</dbReference>
<evidence type="ECO:0000256" key="2">
    <source>
        <dbReference type="ARBA" id="ARBA00022448"/>
    </source>
</evidence>
<evidence type="ECO:0000313" key="10">
    <source>
        <dbReference type="Proteomes" id="UP001284601"/>
    </source>
</evidence>
<keyword evidence="5 7" id="KW-1133">Transmembrane helix</keyword>
<keyword evidence="2 7" id="KW-0813">Transport</keyword>
<comment type="similarity">
    <text evidence="7">Belongs to the binding-protein-dependent transport system permease family.</text>
</comment>
<protein>
    <submittedName>
        <fullName evidence="9">ABC transporter permease</fullName>
    </submittedName>
</protein>
<feature type="domain" description="ABC transmembrane type-1" evidence="8">
    <location>
        <begin position="97"/>
        <end position="286"/>
    </location>
</feature>
<dbReference type="PANTHER" id="PTHR43386:SF1">
    <property type="entry name" value="D,D-DIPEPTIDE TRANSPORT SYSTEM PERMEASE PROTEIN DDPC-RELATED"/>
    <property type="match status" value="1"/>
</dbReference>
<keyword evidence="10" id="KW-1185">Reference proteome</keyword>
<dbReference type="EMBL" id="JAWSTH010000023">
    <property type="protein sequence ID" value="MDW5594831.1"/>
    <property type="molecule type" value="Genomic_DNA"/>
</dbReference>
<sequence>MTGFPRRGRRLAATPGAGALLLAAPRRGWLARLGWLERTAIGLLLLVTVVAILAPLLAPHDPVATSTTPFLPPGSPGAPLGSDELGRDVLSRVIHGVRASWLATLLVVSVSVVIGGTIGVVAGMRGGWVDNLLMRITEIGLALPGPMLAIAVIVALGPSLRNTLLAVIAVWWPWYARLVRGEARALVVRPHVEAARVAGVGGVRLALRHVVPGVLPAVLVTASVDLGALVLALAGLSFIGLGAPPPAPELGAMASQGLSYLFGQAWICLAPAVALFVLAFSANVAGDGLRDLLEDV</sequence>
<feature type="transmembrane region" description="Helical" evidence="7">
    <location>
        <begin position="101"/>
        <end position="128"/>
    </location>
</feature>
<evidence type="ECO:0000256" key="1">
    <source>
        <dbReference type="ARBA" id="ARBA00004651"/>
    </source>
</evidence>
<dbReference type="InterPro" id="IPR000515">
    <property type="entry name" value="MetI-like"/>
</dbReference>
<evidence type="ECO:0000256" key="5">
    <source>
        <dbReference type="ARBA" id="ARBA00022989"/>
    </source>
</evidence>
<organism evidence="9 10">
    <name type="scientific">Conexibacter stalactiti</name>
    <dbReference type="NCBI Taxonomy" id="1940611"/>
    <lineage>
        <taxon>Bacteria</taxon>
        <taxon>Bacillati</taxon>
        <taxon>Actinomycetota</taxon>
        <taxon>Thermoleophilia</taxon>
        <taxon>Solirubrobacterales</taxon>
        <taxon>Conexibacteraceae</taxon>
        <taxon>Conexibacter</taxon>
    </lineage>
</organism>
<dbReference type="PANTHER" id="PTHR43386">
    <property type="entry name" value="OLIGOPEPTIDE TRANSPORT SYSTEM PERMEASE PROTEIN APPC"/>
    <property type="match status" value="1"/>
</dbReference>
<dbReference type="InterPro" id="IPR050366">
    <property type="entry name" value="BP-dependent_transpt_permease"/>
</dbReference>
<keyword evidence="3" id="KW-1003">Cell membrane</keyword>
<feature type="transmembrane region" description="Helical" evidence="7">
    <location>
        <begin position="214"/>
        <end position="241"/>
    </location>
</feature>
<feature type="transmembrane region" description="Helical" evidence="7">
    <location>
        <begin position="148"/>
        <end position="174"/>
    </location>
</feature>
<feature type="transmembrane region" description="Helical" evidence="7">
    <location>
        <begin position="40"/>
        <end position="58"/>
    </location>
</feature>
<evidence type="ECO:0000313" key="9">
    <source>
        <dbReference type="EMBL" id="MDW5594831.1"/>
    </source>
</evidence>
<keyword evidence="4 7" id="KW-0812">Transmembrane</keyword>
<dbReference type="InterPro" id="IPR035906">
    <property type="entry name" value="MetI-like_sf"/>
</dbReference>
<dbReference type="Pfam" id="PF00528">
    <property type="entry name" value="BPD_transp_1"/>
    <property type="match status" value="1"/>
</dbReference>
<gene>
    <name evidence="9" type="ORF">R7226_10810</name>
</gene>
<feature type="transmembrane region" description="Helical" evidence="7">
    <location>
        <begin position="261"/>
        <end position="280"/>
    </location>
</feature>
<proteinExistence type="inferred from homology"/>
<dbReference type="PROSITE" id="PS50928">
    <property type="entry name" value="ABC_TM1"/>
    <property type="match status" value="1"/>
</dbReference>
<dbReference type="SUPFAM" id="SSF161098">
    <property type="entry name" value="MetI-like"/>
    <property type="match status" value="1"/>
</dbReference>
<evidence type="ECO:0000256" key="6">
    <source>
        <dbReference type="ARBA" id="ARBA00023136"/>
    </source>
</evidence>
<comment type="caution">
    <text evidence="9">The sequence shown here is derived from an EMBL/GenBank/DDBJ whole genome shotgun (WGS) entry which is preliminary data.</text>
</comment>
<evidence type="ECO:0000256" key="3">
    <source>
        <dbReference type="ARBA" id="ARBA00022475"/>
    </source>
</evidence>
<reference evidence="9 10" key="2">
    <citation type="submission" date="2023-10" db="EMBL/GenBank/DDBJ databases">
        <authorList>
            <person name="Han X.F."/>
        </authorList>
    </citation>
    <scope>NUCLEOTIDE SEQUENCE [LARGE SCALE GENOMIC DNA]</scope>
    <source>
        <strain evidence="9 10">KCTC 39840</strain>
    </source>
</reference>
<keyword evidence="6 7" id="KW-0472">Membrane</keyword>
<evidence type="ECO:0000256" key="7">
    <source>
        <dbReference type="RuleBase" id="RU363032"/>
    </source>
</evidence>
<dbReference type="Proteomes" id="UP001284601">
    <property type="component" value="Unassembled WGS sequence"/>
</dbReference>